<keyword evidence="10" id="KW-1133">Transmembrane helix</keyword>
<dbReference type="NCBIfam" id="TIGR03102">
    <property type="entry name" value="halo_cynanin"/>
    <property type="match status" value="1"/>
</dbReference>
<name>A0A1I6IT57_9EURY</name>
<feature type="transmembrane region" description="Helical" evidence="10">
    <location>
        <begin position="167"/>
        <end position="190"/>
    </location>
</feature>
<dbReference type="AlphaFoldDB" id="A0A1I6IT57"/>
<feature type="binding site" evidence="9">
    <location>
        <position position="142"/>
    </location>
    <ligand>
        <name>Cu cation</name>
        <dbReference type="ChEBI" id="CHEBI:23378"/>
    </ligand>
</feature>
<sequence>MTTPNTPNVSRRTVLRGAATAAIAASAAGTAGTAAAQSAAADYGGWLDNTSNYDGTADRTGEESVTITVGAAGNNGNFAFGPAAVRVDPGTTVVWEWNGKGGAHNVVAEDGAFESEMVGEKGYTFEQTFDSAGVHRYVCVPHEAMGMRGAVVVGAAGEGGGDGRDDVVANALSVGGGVGLVGALLAIFAVESRNNARERRDGSNR</sequence>
<keyword evidence="7 9" id="KW-0186">Copper</keyword>
<dbReference type="OrthoDB" id="11836at2157"/>
<keyword evidence="4 9" id="KW-0479">Metal-binding</keyword>
<feature type="binding site" evidence="9">
    <location>
        <position position="104"/>
    </location>
    <ligand>
        <name>Cu cation</name>
        <dbReference type="ChEBI" id="CHEBI:23378"/>
    </ligand>
</feature>
<dbReference type="InterPro" id="IPR006311">
    <property type="entry name" value="TAT_signal"/>
</dbReference>
<evidence type="ECO:0000313" key="12">
    <source>
        <dbReference type="EMBL" id="SFR69927.1"/>
    </source>
</evidence>
<comment type="cofactor">
    <cofactor evidence="9">
        <name>Cu cation</name>
        <dbReference type="ChEBI" id="CHEBI:23378"/>
    </cofactor>
    <text evidence="9">Binds 1 copper ion per subunit.</text>
</comment>
<keyword evidence="13" id="KW-1185">Reference proteome</keyword>
<keyword evidence="10" id="KW-0812">Transmembrane</keyword>
<dbReference type="SUPFAM" id="SSF49503">
    <property type="entry name" value="Cupredoxins"/>
    <property type="match status" value="1"/>
</dbReference>
<dbReference type="InterPro" id="IPR017533">
    <property type="entry name" value="Halocyanin"/>
</dbReference>
<evidence type="ECO:0000256" key="2">
    <source>
        <dbReference type="ARBA" id="ARBA00004418"/>
    </source>
</evidence>
<dbReference type="GO" id="GO:0005507">
    <property type="term" value="F:copper ion binding"/>
    <property type="evidence" value="ECO:0007669"/>
    <property type="project" value="InterPro"/>
</dbReference>
<dbReference type="Pfam" id="PF00127">
    <property type="entry name" value="Copper-bind"/>
    <property type="match status" value="1"/>
</dbReference>
<keyword evidence="8 10" id="KW-0472">Membrane</keyword>
<dbReference type="STRING" id="553469.SAMN04487947_3702"/>
<feature type="binding site" evidence="9">
    <location>
        <position position="139"/>
    </location>
    <ligand>
        <name>Cu cation</name>
        <dbReference type="ChEBI" id="CHEBI:23378"/>
    </ligand>
</feature>
<evidence type="ECO:0000256" key="5">
    <source>
        <dbReference type="ARBA" id="ARBA00022764"/>
    </source>
</evidence>
<dbReference type="GO" id="GO:0009055">
    <property type="term" value="F:electron transfer activity"/>
    <property type="evidence" value="ECO:0007669"/>
    <property type="project" value="InterPro"/>
</dbReference>
<dbReference type="GO" id="GO:0016020">
    <property type="term" value="C:membrane"/>
    <property type="evidence" value="ECO:0007669"/>
    <property type="project" value="UniProtKB-SubCell"/>
</dbReference>
<dbReference type="PANTHER" id="PTHR34192:SF10">
    <property type="entry name" value="PLASTOCYANIN MAJOR ISOFORM, CHLOROPLASTIC-RELATED"/>
    <property type="match status" value="1"/>
</dbReference>
<evidence type="ECO:0000256" key="4">
    <source>
        <dbReference type="ARBA" id="ARBA00022723"/>
    </source>
</evidence>
<dbReference type="InterPro" id="IPR008972">
    <property type="entry name" value="Cupredoxin"/>
</dbReference>
<dbReference type="PRINTS" id="PR00155">
    <property type="entry name" value="AMICYANIN"/>
</dbReference>
<evidence type="ECO:0000259" key="11">
    <source>
        <dbReference type="Pfam" id="PF00127"/>
    </source>
</evidence>
<dbReference type="InterPro" id="IPR002386">
    <property type="entry name" value="Amicyanin/Pseudoazurin"/>
</dbReference>
<feature type="binding site" evidence="9">
    <location>
        <position position="147"/>
    </location>
    <ligand>
        <name>Cu cation</name>
        <dbReference type="ChEBI" id="CHEBI:23378"/>
    </ligand>
</feature>
<dbReference type="GO" id="GO:0042597">
    <property type="term" value="C:periplasmic space"/>
    <property type="evidence" value="ECO:0007669"/>
    <property type="project" value="UniProtKB-SubCell"/>
</dbReference>
<evidence type="ECO:0000256" key="7">
    <source>
        <dbReference type="ARBA" id="ARBA00023008"/>
    </source>
</evidence>
<dbReference type="EMBL" id="FOYT01000004">
    <property type="protein sequence ID" value="SFR69927.1"/>
    <property type="molecule type" value="Genomic_DNA"/>
</dbReference>
<dbReference type="PROSITE" id="PS51318">
    <property type="entry name" value="TAT"/>
    <property type="match status" value="1"/>
</dbReference>
<dbReference type="PANTHER" id="PTHR34192">
    <property type="entry name" value="PLASTOCYANIN MAJOR ISOFORM, CHLOROPLASTIC-RELATED"/>
    <property type="match status" value="1"/>
</dbReference>
<evidence type="ECO:0000256" key="6">
    <source>
        <dbReference type="ARBA" id="ARBA00022982"/>
    </source>
</evidence>
<dbReference type="Proteomes" id="UP000198531">
    <property type="component" value="Unassembled WGS sequence"/>
</dbReference>
<evidence type="ECO:0000256" key="1">
    <source>
        <dbReference type="ARBA" id="ARBA00004370"/>
    </source>
</evidence>
<evidence type="ECO:0000256" key="3">
    <source>
        <dbReference type="ARBA" id="ARBA00022448"/>
    </source>
</evidence>
<keyword evidence="6" id="KW-0249">Electron transport</keyword>
<keyword evidence="5" id="KW-0574">Periplasm</keyword>
<reference evidence="13" key="1">
    <citation type="submission" date="2016-10" db="EMBL/GenBank/DDBJ databases">
        <authorList>
            <person name="Varghese N."/>
            <person name="Submissions S."/>
        </authorList>
    </citation>
    <scope>NUCLEOTIDE SEQUENCE [LARGE SCALE GENOMIC DNA]</scope>
    <source>
        <strain evidence="13">CGMCC 1.7736</strain>
    </source>
</reference>
<keyword evidence="3" id="KW-0813">Transport</keyword>
<evidence type="ECO:0000313" key="13">
    <source>
        <dbReference type="Proteomes" id="UP000198531"/>
    </source>
</evidence>
<gene>
    <name evidence="12" type="ORF">SAMN04487947_3702</name>
</gene>
<dbReference type="InterPro" id="IPR000923">
    <property type="entry name" value="BlueCu_1"/>
</dbReference>
<feature type="domain" description="Blue (type 1) copper" evidence="11">
    <location>
        <begin position="71"/>
        <end position="153"/>
    </location>
</feature>
<comment type="subcellular location">
    <subcellularLocation>
        <location evidence="1">Membrane</location>
    </subcellularLocation>
    <subcellularLocation>
        <location evidence="2">Periplasm</location>
    </subcellularLocation>
</comment>
<dbReference type="Gene3D" id="2.60.40.420">
    <property type="entry name" value="Cupredoxins - blue copper proteins"/>
    <property type="match status" value="1"/>
</dbReference>
<evidence type="ECO:0000256" key="10">
    <source>
        <dbReference type="SAM" id="Phobius"/>
    </source>
</evidence>
<protein>
    <submittedName>
        <fullName evidence="12">Halocyanin domain-containing protein</fullName>
    </submittedName>
</protein>
<evidence type="ECO:0000256" key="8">
    <source>
        <dbReference type="ARBA" id="ARBA00023136"/>
    </source>
</evidence>
<dbReference type="CDD" id="cd04220">
    <property type="entry name" value="Halocyanin"/>
    <property type="match status" value="1"/>
</dbReference>
<evidence type="ECO:0000256" key="9">
    <source>
        <dbReference type="PIRSR" id="PIRSR602386-1"/>
    </source>
</evidence>
<accession>A0A1I6IT57</accession>
<proteinExistence type="predicted"/>
<organism evidence="12 13">
    <name type="scientific">Halogeometricum rufum</name>
    <dbReference type="NCBI Taxonomy" id="553469"/>
    <lineage>
        <taxon>Archaea</taxon>
        <taxon>Methanobacteriati</taxon>
        <taxon>Methanobacteriota</taxon>
        <taxon>Stenosarchaea group</taxon>
        <taxon>Halobacteria</taxon>
        <taxon>Halobacteriales</taxon>
        <taxon>Haloferacaceae</taxon>
        <taxon>Halogeometricum</taxon>
    </lineage>
</organism>